<organism evidence="1 2">
    <name type="scientific">Salinicoccus roseus</name>
    <dbReference type="NCBI Taxonomy" id="45670"/>
    <lineage>
        <taxon>Bacteria</taxon>
        <taxon>Bacillati</taxon>
        <taxon>Bacillota</taxon>
        <taxon>Bacilli</taxon>
        <taxon>Bacillales</taxon>
        <taxon>Staphylococcaceae</taxon>
        <taxon>Salinicoccus</taxon>
    </lineage>
</organism>
<keyword evidence="2" id="KW-1185">Reference proteome</keyword>
<dbReference type="EMBL" id="JABEVU030000001">
    <property type="protein sequence ID" value="MDB0581367.1"/>
    <property type="molecule type" value="Genomic_DNA"/>
</dbReference>
<protein>
    <submittedName>
        <fullName evidence="1">Uncharacterized protein</fullName>
    </submittedName>
</protein>
<dbReference type="RefSeq" id="WP_052443771.1">
    <property type="nucleotide sequence ID" value="NZ_JABEVU030000001.1"/>
</dbReference>
<accession>A0ABT4YKX2</accession>
<gene>
    <name evidence="1" type="ORF">F7P68_0012610</name>
</gene>
<evidence type="ECO:0000313" key="1">
    <source>
        <dbReference type="EMBL" id="MDB0581367.1"/>
    </source>
</evidence>
<evidence type="ECO:0000313" key="2">
    <source>
        <dbReference type="Proteomes" id="UP000527860"/>
    </source>
</evidence>
<proteinExistence type="predicted"/>
<name>A0ABT4YKX2_9STAP</name>
<dbReference type="GeneID" id="77846110"/>
<reference evidence="2" key="1">
    <citation type="submission" date="2020-04" db="EMBL/GenBank/DDBJ databases">
        <title>Genome analysis and biological profiling of marine Cellulosimicrobium funkei MOSEL-ME6.</title>
        <authorList>
            <person name="Tanveer F."/>
            <person name="Xie Y."/>
            <person name="Shinwari Z.K."/>
        </authorList>
    </citation>
    <scope>NUCLEOTIDE SEQUENCE [LARGE SCALE GENOMIC DNA]</scope>
    <source>
        <strain evidence="2">MOSEL-ME25</strain>
    </source>
</reference>
<sequence>MSLIEKVKRADEESYEKWFERWFKKEDLESKIIKSAKEGYTGFSFEVSGRPHDSDRVMYEKRRMQNSRFKTFLEERLGEGFKITTKTETFKPAIFQDILPERKEVYVVISWEETK</sequence>
<reference evidence="1 2" key="2">
    <citation type="submission" date="2022-12" db="EMBL/GenBank/DDBJ databases">
        <title>Genome analysis and biological profiling of marine Salinicoccus roseus MOSEL-ME25.</title>
        <authorList>
            <person name="Mirza F.T."/>
            <person name="Xie Y."/>
            <person name="Shinwari Z.K."/>
        </authorList>
    </citation>
    <scope>NUCLEOTIDE SEQUENCE [LARGE SCALE GENOMIC DNA]</scope>
    <source>
        <strain evidence="1 2">MOSEL-ME25</strain>
    </source>
</reference>
<comment type="caution">
    <text evidence="1">The sequence shown here is derived from an EMBL/GenBank/DDBJ whole genome shotgun (WGS) entry which is preliminary data.</text>
</comment>
<dbReference type="Proteomes" id="UP000527860">
    <property type="component" value="Unassembled WGS sequence"/>
</dbReference>